<feature type="transmembrane region" description="Helical" evidence="1">
    <location>
        <begin position="70"/>
        <end position="89"/>
    </location>
</feature>
<accession>A0ABY2RI15</accession>
<comment type="caution">
    <text evidence="2">The sequence shown here is derived from an EMBL/GenBank/DDBJ whole genome shotgun (WGS) entry which is preliminary data.</text>
</comment>
<dbReference type="RefSeq" id="WP_136911674.1">
    <property type="nucleotide sequence ID" value="NZ_SUMD01000012.1"/>
</dbReference>
<gene>
    <name evidence="2" type="ORF">FCG67_21510</name>
</gene>
<organism evidence="2 3">
    <name type="scientific">Rhodococcus oryzae</name>
    <dbReference type="NCBI Taxonomy" id="2571143"/>
    <lineage>
        <taxon>Bacteria</taxon>
        <taxon>Bacillati</taxon>
        <taxon>Actinomycetota</taxon>
        <taxon>Actinomycetes</taxon>
        <taxon>Mycobacteriales</taxon>
        <taxon>Nocardiaceae</taxon>
        <taxon>Rhodococcus</taxon>
    </lineage>
</organism>
<dbReference type="EMBL" id="SUMD01000012">
    <property type="protein sequence ID" value="TJZ74943.1"/>
    <property type="molecule type" value="Genomic_DNA"/>
</dbReference>
<keyword evidence="1" id="KW-0812">Transmembrane</keyword>
<reference evidence="2 3" key="1">
    <citation type="submission" date="2019-04" db="EMBL/GenBank/DDBJ databases">
        <title>Rhodococcus oryzae sp. nov., a novel actinomycete isolated from rhizosphere soil of rice (Oryza sativa L.).</title>
        <authorList>
            <person name="Li C."/>
        </authorList>
    </citation>
    <scope>NUCLEOTIDE SEQUENCE [LARGE SCALE GENOMIC DNA]</scope>
    <source>
        <strain evidence="2 3">NEAU-CX67</strain>
    </source>
</reference>
<proteinExistence type="predicted"/>
<feature type="transmembrane region" description="Helical" evidence="1">
    <location>
        <begin position="96"/>
        <end position="117"/>
    </location>
</feature>
<protein>
    <submittedName>
        <fullName evidence="2">Uncharacterized protein</fullName>
    </submittedName>
</protein>
<keyword evidence="1" id="KW-1133">Transmembrane helix</keyword>
<dbReference type="Proteomes" id="UP000305109">
    <property type="component" value="Unassembled WGS sequence"/>
</dbReference>
<feature type="transmembrane region" description="Helical" evidence="1">
    <location>
        <begin position="31"/>
        <end position="50"/>
    </location>
</feature>
<keyword evidence="1" id="KW-0472">Membrane</keyword>
<feature type="transmembrane region" description="Helical" evidence="1">
    <location>
        <begin position="137"/>
        <end position="155"/>
    </location>
</feature>
<name>A0ABY2RI15_9NOCA</name>
<evidence type="ECO:0000256" key="1">
    <source>
        <dbReference type="SAM" id="Phobius"/>
    </source>
</evidence>
<sequence>MTDDLSHYRADFREIENRVTREFVAGWRRPAITAVVLVLTVGLALPHAGSLPAWAVLAGGPNPEHVATPAPLRLFIVFVVIFGVAVSMLGTWSRRWAIAQIAVMGTGVGTVIGLLGYWSQQSLPPGIRPTGIEYGLILTWAGMAALTALWVPVVLSRANIMQADVSAPR</sequence>
<evidence type="ECO:0000313" key="2">
    <source>
        <dbReference type="EMBL" id="TJZ74943.1"/>
    </source>
</evidence>
<keyword evidence="3" id="KW-1185">Reference proteome</keyword>
<evidence type="ECO:0000313" key="3">
    <source>
        <dbReference type="Proteomes" id="UP000305109"/>
    </source>
</evidence>